<comment type="similarity">
    <text evidence="1">Belongs to the ABC transporter superfamily.</text>
</comment>
<dbReference type="AlphaFoldDB" id="S5MCL0"/>
<dbReference type="InterPro" id="IPR050319">
    <property type="entry name" value="ABC_transp_ATP-bind"/>
</dbReference>
<dbReference type="GO" id="GO:0016887">
    <property type="term" value="F:ATP hydrolysis activity"/>
    <property type="evidence" value="ECO:0007669"/>
    <property type="project" value="InterPro"/>
</dbReference>
<dbReference type="KEGG" id="stai:STAIW_v1c08720"/>
<evidence type="ECO:0000256" key="1">
    <source>
        <dbReference type="ARBA" id="ARBA00005417"/>
    </source>
</evidence>
<dbReference type="Proteomes" id="UP000014984">
    <property type="component" value="Chromosome"/>
</dbReference>
<dbReference type="PROSITE" id="PS50893">
    <property type="entry name" value="ABC_TRANSPORTER_2"/>
    <property type="match status" value="1"/>
</dbReference>
<dbReference type="InterPro" id="IPR013563">
    <property type="entry name" value="Oligopep_ABC_C"/>
</dbReference>
<dbReference type="Pfam" id="PF00005">
    <property type="entry name" value="ABC_tran"/>
    <property type="match status" value="2"/>
</dbReference>
<evidence type="ECO:0000313" key="7">
    <source>
        <dbReference type="Proteomes" id="UP000014984"/>
    </source>
</evidence>
<keyword evidence="7" id="KW-1185">Reference proteome</keyword>
<keyword evidence="2" id="KW-0813">Transport</keyword>
<dbReference type="HOGENOM" id="CLU_000604_73_4_14"/>
<dbReference type="PROSITE" id="PS00211">
    <property type="entry name" value="ABC_TRANSPORTER_1"/>
    <property type="match status" value="1"/>
</dbReference>
<dbReference type="GO" id="GO:0055085">
    <property type="term" value="P:transmembrane transport"/>
    <property type="evidence" value="ECO:0007669"/>
    <property type="project" value="UniProtKB-ARBA"/>
</dbReference>
<dbReference type="eggNOG" id="COG4608">
    <property type="taxonomic scope" value="Bacteria"/>
</dbReference>
<dbReference type="GO" id="GO:0015833">
    <property type="term" value="P:peptide transport"/>
    <property type="evidence" value="ECO:0007669"/>
    <property type="project" value="InterPro"/>
</dbReference>
<dbReference type="InterPro" id="IPR027417">
    <property type="entry name" value="P-loop_NTPase"/>
</dbReference>
<dbReference type="RefSeq" id="WP_020834597.1">
    <property type="nucleotide sequence ID" value="NC_021846.1"/>
</dbReference>
<dbReference type="GO" id="GO:0005524">
    <property type="term" value="F:ATP binding"/>
    <property type="evidence" value="ECO:0007669"/>
    <property type="project" value="UniProtKB-KW"/>
</dbReference>
<dbReference type="STRING" id="1276220.STAIW_v1c08720"/>
<dbReference type="InterPro" id="IPR003439">
    <property type="entry name" value="ABC_transporter-like_ATP-bd"/>
</dbReference>
<dbReference type="PANTHER" id="PTHR43776">
    <property type="entry name" value="TRANSPORT ATP-BINDING PROTEIN"/>
    <property type="match status" value="1"/>
</dbReference>
<organism evidence="6 7">
    <name type="scientific">Spiroplasma taiwanense CT-1</name>
    <dbReference type="NCBI Taxonomy" id="1276220"/>
    <lineage>
        <taxon>Bacteria</taxon>
        <taxon>Bacillati</taxon>
        <taxon>Mycoplasmatota</taxon>
        <taxon>Mollicutes</taxon>
        <taxon>Entomoplasmatales</taxon>
        <taxon>Spiroplasmataceae</taxon>
        <taxon>Spiroplasma</taxon>
    </lineage>
</organism>
<evidence type="ECO:0000256" key="3">
    <source>
        <dbReference type="ARBA" id="ARBA00022741"/>
    </source>
</evidence>
<keyword evidence="3" id="KW-0547">Nucleotide-binding</keyword>
<dbReference type="InterPro" id="IPR003593">
    <property type="entry name" value="AAA+_ATPase"/>
</dbReference>
<dbReference type="OrthoDB" id="9779287at2"/>
<dbReference type="PATRIC" id="fig|1276220.3.peg.889"/>
<dbReference type="InterPro" id="IPR017871">
    <property type="entry name" value="ABC_transporter-like_CS"/>
</dbReference>
<dbReference type="SMART" id="SM00382">
    <property type="entry name" value="AAA"/>
    <property type="match status" value="1"/>
</dbReference>
<keyword evidence="4 6" id="KW-0067">ATP-binding</keyword>
<dbReference type="Pfam" id="PF08352">
    <property type="entry name" value="oligo_HPY"/>
    <property type="match status" value="1"/>
</dbReference>
<dbReference type="PANTHER" id="PTHR43776:SF7">
    <property type="entry name" value="D,D-DIPEPTIDE TRANSPORT ATP-BINDING PROTEIN DDPF-RELATED"/>
    <property type="match status" value="1"/>
</dbReference>
<dbReference type="EMBL" id="CP005074">
    <property type="protein sequence ID" value="AGR41458.1"/>
    <property type="molecule type" value="Genomic_DNA"/>
</dbReference>
<evidence type="ECO:0000313" key="6">
    <source>
        <dbReference type="EMBL" id="AGR41458.1"/>
    </source>
</evidence>
<dbReference type="CDD" id="cd03257">
    <property type="entry name" value="ABC_NikE_OppD_transporters"/>
    <property type="match status" value="1"/>
</dbReference>
<evidence type="ECO:0000256" key="2">
    <source>
        <dbReference type="ARBA" id="ARBA00022448"/>
    </source>
</evidence>
<accession>S5MCL0</accession>
<gene>
    <name evidence="6" type="primary">oppF</name>
    <name evidence="6" type="ORF">STAIW_v1c08720</name>
</gene>
<name>S5MCL0_9MOLU</name>
<sequence length="717" mass="84415">MSKFYEENAFLKIRDAKVVFRSKGSKLNAVKETNLNIKKGEILGLVGESGSGKTTLERAIVGIQQLKDGAIYMENDIIAGKSARLFILNKEITKKLYSMKIKMNATTIYLNDFINNLKKNYKQNPNFENFSNEDFKKNFKKNEVEFIDNIFLSNLKYINRILLNEERIIRFITNISKSIDEISLDLEKTILLKQNQVKNSILQLKKLLDEIYEIAQPILKLQKKYTCEDIDVKTIFINIFQKLDKIIINHKKFLEKLDETINYQYENQALSAPFKRKNKFLNYYYKKIFINRNDFLIECKRQIELLKEKPNFEKDETLAKYNYFINDFWSKNNMNINGCTKILTEMQKVNPNFSMLKSISKDLKNTDFENELKDILINNNISQKNLNDKVKEFDYIKKIVKRNIIKDRELIDEYMLWKNIESDISLEEWQNLEEFVQFLEMPSIDEIVNKSYLFKGQTKKEKKQIRKNVQMIFQDPGSSLNDRMAVEEIIGEGLENFPELYKSEEIRNEYMINYNQLNPEQKITLEQVKNKDVKKYLILNALTSVGLIPEHLSRYPHEFSGGQRQRIGIARSLIMKPKIIVADEPISALDVSIRAQVLNLFKKFKEELGITFIFVAHDLSVVHFIADRIAVIYHGQIVELADANELFINPLHPYTKALLSSIPIPEPELAKKEKSIIYNSEKEHSDYMFDLPRFTEIKPNHFVYLNKRELKEIKDKL</sequence>
<dbReference type="Gene3D" id="3.40.50.300">
    <property type="entry name" value="P-loop containing nucleotide triphosphate hydrolases"/>
    <property type="match status" value="2"/>
</dbReference>
<feature type="domain" description="ABC transporter" evidence="5">
    <location>
        <begin position="13"/>
        <end position="659"/>
    </location>
</feature>
<evidence type="ECO:0000256" key="4">
    <source>
        <dbReference type="ARBA" id="ARBA00022840"/>
    </source>
</evidence>
<evidence type="ECO:0000259" key="5">
    <source>
        <dbReference type="PROSITE" id="PS50893"/>
    </source>
</evidence>
<dbReference type="SUPFAM" id="SSF52540">
    <property type="entry name" value="P-loop containing nucleoside triphosphate hydrolases"/>
    <property type="match status" value="2"/>
</dbReference>
<dbReference type="NCBIfam" id="NF043078">
    <property type="entry name" value="MMSYN1_0168"/>
    <property type="match status" value="1"/>
</dbReference>
<protein>
    <submittedName>
        <fullName evidence="6">Oligopeptide ABC transporter ATP-binding protein</fullName>
    </submittedName>
</protein>
<reference evidence="6 7" key="1">
    <citation type="journal article" date="2013" name="Genome Biol. Evol.">
        <title>Comparison of metabolic capacities and inference of gene content evolution in mosquito-associated Spiroplasma diminutum and S. taiwanense.</title>
        <authorList>
            <person name="Lo W.S."/>
            <person name="Ku C."/>
            <person name="Chen L.L."/>
            <person name="Chang T.H."/>
            <person name="Kuo C.H."/>
        </authorList>
    </citation>
    <scope>NUCLEOTIDE SEQUENCE [LARGE SCALE GENOMIC DNA]</scope>
    <source>
        <strain evidence="6">CT-1</strain>
    </source>
</reference>
<proteinExistence type="inferred from homology"/>